<gene>
    <name evidence="2" type="ORF">PRZ48_012818</name>
</gene>
<accession>A0ABR0E5X5</accession>
<evidence type="ECO:0000313" key="3">
    <source>
        <dbReference type="Proteomes" id="UP001305779"/>
    </source>
</evidence>
<dbReference type="EMBL" id="JAXOVC010000010">
    <property type="protein sequence ID" value="KAK4496834.1"/>
    <property type="molecule type" value="Genomic_DNA"/>
</dbReference>
<name>A0ABR0E5X5_ZASCE</name>
<evidence type="ECO:0000313" key="2">
    <source>
        <dbReference type="EMBL" id="KAK4496834.1"/>
    </source>
</evidence>
<proteinExistence type="predicted"/>
<reference evidence="2 3" key="1">
    <citation type="journal article" date="2023" name="G3 (Bethesda)">
        <title>A chromosome-level genome assembly of Zasmidium syzygii isolated from banana leaves.</title>
        <authorList>
            <person name="van Westerhoven A.C."/>
            <person name="Mehrabi R."/>
            <person name="Talebi R."/>
            <person name="Steentjes M.B.F."/>
            <person name="Corcolon B."/>
            <person name="Chong P.A."/>
            <person name="Kema G.H.J."/>
            <person name="Seidl M.F."/>
        </authorList>
    </citation>
    <scope>NUCLEOTIDE SEQUENCE [LARGE SCALE GENOMIC DNA]</scope>
    <source>
        <strain evidence="2 3">P124</strain>
    </source>
</reference>
<organism evidence="2 3">
    <name type="scientific">Zasmidium cellare</name>
    <name type="common">Wine cellar mold</name>
    <name type="synonym">Racodium cellare</name>
    <dbReference type="NCBI Taxonomy" id="395010"/>
    <lineage>
        <taxon>Eukaryota</taxon>
        <taxon>Fungi</taxon>
        <taxon>Dikarya</taxon>
        <taxon>Ascomycota</taxon>
        <taxon>Pezizomycotina</taxon>
        <taxon>Dothideomycetes</taxon>
        <taxon>Dothideomycetidae</taxon>
        <taxon>Mycosphaerellales</taxon>
        <taxon>Mycosphaerellaceae</taxon>
        <taxon>Zasmidium</taxon>
    </lineage>
</organism>
<sequence length="228" mass="25448">MDPNADPVKAARDLLHRLRQPAPPNHAERLFRIADRMRQFEADTTPTNAPEDTLFDLTAQALDDDNLNPPDQTITPAGQSTAQPNQSAAQPIQSVTTAGPSTQPAPANTVHFTVDSFSMNQVRLLRPTWTDGDPLDEKYWPRSKLAGDQEKHLDDWWKAYGTGKKDRPRHRKTWLGEEKAKCLALVTVNRGADQAHIDGFDRIVEVLPINDNSKTGVDAFDYFDAPSK</sequence>
<feature type="region of interest" description="Disordered" evidence="1">
    <location>
        <begin position="62"/>
        <end position="108"/>
    </location>
</feature>
<feature type="region of interest" description="Disordered" evidence="1">
    <location>
        <begin position="1"/>
        <end position="26"/>
    </location>
</feature>
<comment type="caution">
    <text evidence="2">The sequence shown here is derived from an EMBL/GenBank/DDBJ whole genome shotgun (WGS) entry which is preliminary data.</text>
</comment>
<dbReference type="Proteomes" id="UP001305779">
    <property type="component" value="Unassembled WGS sequence"/>
</dbReference>
<feature type="compositionally biased region" description="Polar residues" evidence="1">
    <location>
        <begin position="69"/>
        <end position="106"/>
    </location>
</feature>
<evidence type="ECO:0000256" key="1">
    <source>
        <dbReference type="SAM" id="MobiDB-lite"/>
    </source>
</evidence>
<protein>
    <submittedName>
        <fullName evidence="2">Uncharacterized protein</fullName>
    </submittedName>
</protein>
<keyword evidence="3" id="KW-1185">Reference proteome</keyword>